<dbReference type="GO" id="GO:0016787">
    <property type="term" value="F:hydrolase activity"/>
    <property type="evidence" value="ECO:0007669"/>
    <property type="project" value="UniProtKB-KW"/>
</dbReference>
<dbReference type="PANTHER" id="PTHR11614">
    <property type="entry name" value="PHOSPHOLIPASE-RELATED"/>
    <property type="match status" value="1"/>
</dbReference>
<keyword evidence="3" id="KW-0378">Hydrolase</keyword>
<gene>
    <name evidence="3" type="primary">ytpA</name>
    <name evidence="3" type="ORF">CSLFYP84_02670</name>
    <name evidence="2" type="ORF">PM006_15555</name>
</gene>
<dbReference type="SUPFAM" id="SSF53474">
    <property type="entry name" value="alpha/beta-Hydrolases"/>
    <property type="match status" value="1"/>
</dbReference>
<dbReference type="EMBL" id="JAQLGM010000043">
    <property type="protein sequence ID" value="MDB2001620.1"/>
    <property type="molecule type" value="Genomic_DNA"/>
</dbReference>
<reference evidence="3" key="1">
    <citation type="submission" date="2019-11" db="EMBL/GenBank/DDBJ databases">
        <authorList>
            <person name="Feng L."/>
        </authorList>
    </citation>
    <scope>NUCLEOTIDE SEQUENCE</scope>
    <source>
        <strain evidence="3">CsymbiosumLFYP84</strain>
    </source>
</reference>
<dbReference type="EMBL" id="CACRUA010000029">
    <property type="protein sequence ID" value="VYU54964.1"/>
    <property type="molecule type" value="Genomic_DNA"/>
</dbReference>
<name>A0A6N3FSC8_CLOSY</name>
<dbReference type="InterPro" id="IPR022742">
    <property type="entry name" value="Hydrolase_4"/>
</dbReference>
<dbReference type="EC" id="3.1.1.-" evidence="3"/>
<protein>
    <submittedName>
        <fullName evidence="2">Lysophospholipase</fullName>
    </submittedName>
    <submittedName>
        <fullName evidence="3">Phospholipase YtpA</fullName>
        <ecNumber evidence="3">3.1.1.-</ecNumber>
    </submittedName>
</protein>
<dbReference type="RefSeq" id="WP_009297579.1">
    <property type="nucleotide sequence ID" value="NZ_BAABZD010000003.1"/>
</dbReference>
<dbReference type="Pfam" id="PF12146">
    <property type="entry name" value="Hydrolase_4"/>
    <property type="match status" value="1"/>
</dbReference>
<dbReference type="AlphaFoldDB" id="A0A6N3FSC8"/>
<reference evidence="2" key="2">
    <citation type="submission" date="2023-01" db="EMBL/GenBank/DDBJ databases">
        <title>Human gut microbiome strain richness.</title>
        <authorList>
            <person name="Chen-Liaw A."/>
        </authorList>
    </citation>
    <scope>NUCLEOTIDE SEQUENCE</scope>
    <source>
        <strain evidence="2">B1_m1001713B170214d0_201011</strain>
    </source>
</reference>
<dbReference type="InterPro" id="IPR029058">
    <property type="entry name" value="AB_hydrolase_fold"/>
</dbReference>
<accession>A0A6N3FSC8</accession>
<evidence type="ECO:0000259" key="1">
    <source>
        <dbReference type="Pfam" id="PF12146"/>
    </source>
</evidence>
<dbReference type="Proteomes" id="UP001300871">
    <property type="component" value="Unassembled WGS sequence"/>
</dbReference>
<sequence>MGEMIPSYDNTKLYLNKETDMDCRAVAVIVHGLCEHQGRYDYFSGLFHKAGIGTYRFDHRGHGRSEGERTYYTDFNELLDDTNVVVDLAIAENPGVPVFLIGHSMGGFTVALYGAKYPDKKLRGIITSGALTRDNGKLITGIPKGMDPHTQLPNELGAGVCSVQEVVDWYGKDPYNTKTFTTGLCYAICDGITWFENSIKEFKYPVLMLHGEKDGLVNVQDTYDFFKTVPSSDKQMKIYGGLFHEIFNEYCRDEVIGDVIGWIEHRKR</sequence>
<evidence type="ECO:0000313" key="3">
    <source>
        <dbReference type="EMBL" id="VYU54964.1"/>
    </source>
</evidence>
<dbReference type="Gene3D" id="3.40.50.1820">
    <property type="entry name" value="alpha/beta hydrolase"/>
    <property type="match status" value="1"/>
</dbReference>
<evidence type="ECO:0000313" key="2">
    <source>
        <dbReference type="EMBL" id="MDB2001620.1"/>
    </source>
</evidence>
<dbReference type="InterPro" id="IPR051044">
    <property type="entry name" value="MAG_DAG_Lipase"/>
</dbReference>
<feature type="domain" description="Serine aminopeptidase S33" evidence="1">
    <location>
        <begin position="24"/>
        <end position="249"/>
    </location>
</feature>
<organism evidence="3">
    <name type="scientific">Clostridium symbiosum</name>
    <name type="common">Bacteroides symbiosus</name>
    <dbReference type="NCBI Taxonomy" id="1512"/>
    <lineage>
        <taxon>Bacteria</taxon>
        <taxon>Bacillati</taxon>
        <taxon>Bacillota</taxon>
        <taxon>Clostridia</taxon>
        <taxon>Lachnospirales</taxon>
        <taxon>Lachnospiraceae</taxon>
        <taxon>Otoolea</taxon>
    </lineage>
</organism>
<proteinExistence type="predicted"/>